<evidence type="ECO:0000259" key="1">
    <source>
        <dbReference type="Pfam" id="PF03235"/>
    </source>
</evidence>
<reference evidence="3" key="1">
    <citation type="submission" date="2022-10" db="EMBL/GenBank/DDBJ databases">
        <title>Chryseobacterium sp. nov., a novel bacterial species.</title>
        <authorList>
            <person name="Cao Y."/>
        </authorList>
    </citation>
    <scope>NUCLEOTIDE SEQUENCE</scope>
    <source>
        <strain evidence="3">KC 927</strain>
    </source>
</reference>
<keyword evidence="3" id="KW-0540">Nuclease</keyword>
<keyword evidence="4" id="KW-1185">Reference proteome</keyword>
<dbReference type="InterPro" id="IPR011089">
    <property type="entry name" value="GmrSD_C"/>
</dbReference>
<keyword evidence="3" id="KW-0255">Endonuclease</keyword>
<sequence>MKFETHIKTIEDIVKENFEFIIPVYQRPYVWDDEEIKKLLDDILNIFINISFDSSNYFVGNTYVIKSSNKIRKKQYELIDGQQRFTTFWLIANAFKLLNIKTDITDYLEIAHSNNTKDIRFDFDIRIEVANYLKGLLDNSSYIKFSDVSQKEFLKFIAKGVETIKHFITSEIKEEQRADFGNYIYKNVYFIFNVAPKNTDLNSLFTALGTSGIQLQQSDILKARLLEKVNKNSRIKYSKIWEACEDMSNYFEKNVSDVFNIERANIKSENFKSYEESFFKSENTNASENSHKAKTISEIINNEEVDIKVDITNTDNSSKCRSIISFNILLIHSYRIFNLQKQRKNFEHAIDPKTILSTIKLETFSTSEEAEYFFELLWKIRHVFDKHIVKWRFEEDDDNDEKLLLTEITTSRSYNKNYFSRTNLSYSSSQMLQSVLYFTGGFTQQYWLTPFLYFLLENENLSNTQIIAELEKIDNLMLPGDKKEISIELASQVKRNEKIDLKSLSILDISHGTSFHHYWFYKLEYLLWKDWIDREKSEFKNYRITSKNSIEHVFPQNHEFGNKLENTEFDWLNSFGNLGLLSVGENSSYNNQDVRKKKVDFDNKRTYDSLKLAKVYSSQDINSWDIENIKQHQDKMIRIIQQHYKK</sequence>
<feature type="domain" description="GmrSD restriction endonucleases N-terminal" evidence="1">
    <location>
        <begin position="10"/>
        <end position="226"/>
    </location>
</feature>
<name>A0ABT3Y3S3_9FLAO</name>
<dbReference type="Proteomes" id="UP001070176">
    <property type="component" value="Unassembled WGS sequence"/>
</dbReference>
<accession>A0ABT3Y3S3</accession>
<evidence type="ECO:0000313" key="4">
    <source>
        <dbReference type="Proteomes" id="UP001070176"/>
    </source>
</evidence>
<evidence type="ECO:0000313" key="3">
    <source>
        <dbReference type="EMBL" id="MCX8532671.1"/>
    </source>
</evidence>
<dbReference type="PANTHER" id="PTHR35149:SF2">
    <property type="entry name" value="DUF262 DOMAIN-CONTAINING PROTEIN"/>
    <property type="match status" value="1"/>
</dbReference>
<dbReference type="EMBL" id="JAOVZV010000008">
    <property type="protein sequence ID" value="MCX8532671.1"/>
    <property type="molecule type" value="Genomic_DNA"/>
</dbReference>
<protein>
    <submittedName>
        <fullName evidence="3">DUF262 domain-containing HNH endonuclease family protein</fullName>
    </submittedName>
</protein>
<feature type="domain" description="GmrSD restriction endonucleases C-terminal" evidence="2">
    <location>
        <begin position="511"/>
        <end position="638"/>
    </location>
</feature>
<dbReference type="RefSeq" id="WP_267281220.1">
    <property type="nucleotide sequence ID" value="NZ_JAOVZV010000008.1"/>
</dbReference>
<keyword evidence="3" id="KW-0378">Hydrolase</keyword>
<comment type="caution">
    <text evidence="3">The sequence shown here is derived from an EMBL/GenBank/DDBJ whole genome shotgun (WGS) entry which is preliminary data.</text>
</comment>
<dbReference type="InterPro" id="IPR004919">
    <property type="entry name" value="GmrSD_N"/>
</dbReference>
<dbReference type="Pfam" id="PF03235">
    <property type="entry name" value="GmrSD_N"/>
    <property type="match status" value="1"/>
</dbReference>
<evidence type="ECO:0000259" key="2">
    <source>
        <dbReference type="Pfam" id="PF07510"/>
    </source>
</evidence>
<dbReference type="PANTHER" id="PTHR35149">
    <property type="entry name" value="SLL5132 PROTEIN"/>
    <property type="match status" value="1"/>
</dbReference>
<proteinExistence type="predicted"/>
<dbReference type="Pfam" id="PF07510">
    <property type="entry name" value="GmrSD_C"/>
    <property type="match status" value="1"/>
</dbReference>
<organism evidence="3 4">
    <name type="scientific">Chryseobacterium luquanense</name>
    <dbReference type="NCBI Taxonomy" id="2983766"/>
    <lineage>
        <taxon>Bacteria</taxon>
        <taxon>Pseudomonadati</taxon>
        <taxon>Bacteroidota</taxon>
        <taxon>Flavobacteriia</taxon>
        <taxon>Flavobacteriales</taxon>
        <taxon>Weeksellaceae</taxon>
        <taxon>Chryseobacterium group</taxon>
        <taxon>Chryseobacterium</taxon>
    </lineage>
</organism>
<dbReference type="GO" id="GO:0004519">
    <property type="term" value="F:endonuclease activity"/>
    <property type="evidence" value="ECO:0007669"/>
    <property type="project" value="UniProtKB-KW"/>
</dbReference>
<gene>
    <name evidence="3" type="ORF">OEA66_09925</name>
</gene>